<name>A0A497XL21_9SPHI</name>
<evidence type="ECO:0000313" key="1">
    <source>
        <dbReference type="EMBL" id="RLJ69325.1"/>
    </source>
</evidence>
<organism evidence="1 3">
    <name type="scientific">Pedobacter alluvionis</name>
    <dbReference type="NCBI Taxonomy" id="475253"/>
    <lineage>
        <taxon>Bacteria</taxon>
        <taxon>Pseudomonadati</taxon>
        <taxon>Bacteroidota</taxon>
        <taxon>Sphingobacteriia</taxon>
        <taxon>Sphingobacteriales</taxon>
        <taxon>Sphingobacteriaceae</taxon>
        <taxon>Pedobacter</taxon>
    </lineage>
</organism>
<evidence type="ECO:0000313" key="4">
    <source>
        <dbReference type="Proteomes" id="UP000297429"/>
    </source>
</evidence>
<dbReference type="EMBL" id="SOPX01000003">
    <property type="protein sequence ID" value="TFB30301.1"/>
    <property type="molecule type" value="Genomic_DNA"/>
</dbReference>
<keyword evidence="4" id="KW-1185">Reference proteome</keyword>
<dbReference type="Proteomes" id="UP000297429">
    <property type="component" value="Unassembled WGS sequence"/>
</dbReference>
<comment type="caution">
    <text evidence="1">The sequence shown here is derived from an EMBL/GenBank/DDBJ whole genome shotgun (WGS) entry which is preliminary data.</text>
</comment>
<proteinExistence type="predicted"/>
<dbReference type="AlphaFoldDB" id="A0A497XL21"/>
<sequence>MKLKFETWIEKNHYSDNALALFKSSIECYKAQVYPASLLMGYLGFVVVLKDRIMEAEMPSGFPQQLWIDAIRELQNEDLWEAAAFNAVMRQEISQGPKAGPPFFPINDSLRNQIRYWKDRRNDCAHNKDNEINISHVDGLWAFLESNLQKITIEGGKATLLNKFKRHYDRSYTSATQDVTPLIMEISNAVSKGELPDFWKELFDAITDLFDYTIEISLIKKIFKLNSSILTDSLIAYIKTDNGLTKGFLNKEPHFFQHLGFSKEETRNFWQKKLNNMSNGLAVFASMLRNNLIPQDDINEACQRMVFYERYPENNDDHNVLEVHGFGEALFEHLFVTHSKAQWSYWKFMNSNVRLYITYVEKYPLKDETVALLCEELEKEDFVSFFVRDQLANLFSSNTGKMDEFKQVAGRIGATLPESIKILHN</sequence>
<dbReference type="OrthoDB" id="789080at2"/>
<accession>A0A497XL21</accession>
<dbReference type="Proteomes" id="UP000273898">
    <property type="component" value="Unassembled WGS sequence"/>
</dbReference>
<dbReference type="RefSeq" id="WP_121288042.1">
    <property type="nucleotide sequence ID" value="NZ_RCCK01000017.1"/>
</dbReference>
<reference evidence="1 3" key="1">
    <citation type="submission" date="2018-10" db="EMBL/GenBank/DDBJ databases">
        <title>Genomic Encyclopedia of Archaeal and Bacterial Type Strains, Phase II (KMG-II): from individual species to whole genera.</title>
        <authorList>
            <person name="Goeker M."/>
        </authorList>
    </citation>
    <scope>NUCLEOTIDE SEQUENCE [LARGE SCALE GENOMIC DNA]</scope>
    <source>
        <strain evidence="1 3">DSM 19624</strain>
    </source>
</reference>
<dbReference type="EMBL" id="RCCK01000017">
    <property type="protein sequence ID" value="RLJ69325.1"/>
    <property type="molecule type" value="Genomic_DNA"/>
</dbReference>
<gene>
    <name evidence="1" type="ORF">BCL90_5247</name>
    <name evidence="2" type="ORF">E3V97_19230</name>
</gene>
<protein>
    <submittedName>
        <fullName evidence="1">Uncharacterized protein</fullName>
    </submittedName>
</protein>
<evidence type="ECO:0000313" key="2">
    <source>
        <dbReference type="EMBL" id="TFB30301.1"/>
    </source>
</evidence>
<reference evidence="2 4" key="2">
    <citation type="submission" date="2019-03" db="EMBL/GenBank/DDBJ databases">
        <authorList>
            <person name="He R.-H."/>
        </authorList>
    </citation>
    <scope>NUCLEOTIDE SEQUENCE [LARGE SCALE GENOMIC DNA]</scope>
    <source>
        <strain evidence="2 4">DSM 19624</strain>
    </source>
</reference>
<evidence type="ECO:0000313" key="3">
    <source>
        <dbReference type="Proteomes" id="UP000273898"/>
    </source>
</evidence>